<sequence length="62" mass="7077">MAFACLCSLQKSYRGNLRRISLFVLTSVQSSLIMTFPFTVISQETLYWDVVSSMYECRGVAK</sequence>
<accession>A0A1J1IQU0</accession>
<name>A0A1J1IQU0_9DIPT</name>
<keyword evidence="1" id="KW-0812">Transmembrane</keyword>
<protein>
    <submittedName>
        <fullName evidence="2">CLUMA_CG015702, isoform A</fullName>
    </submittedName>
</protein>
<organism evidence="2 3">
    <name type="scientific">Clunio marinus</name>
    <dbReference type="NCBI Taxonomy" id="568069"/>
    <lineage>
        <taxon>Eukaryota</taxon>
        <taxon>Metazoa</taxon>
        <taxon>Ecdysozoa</taxon>
        <taxon>Arthropoda</taxon>
        <taxon>Hexapoda</taxon>
        <taxon>Insecta</taxon>
        <taxon>Pterygota</taxon>
        <taxon>Neoptera</taxon>
        <taxon>Endopterygota</taxon>
        <taxon>Diptera</taxon>
        <taxon>Nematocera</taxon>
        <taxon>Chironomoidea</taxon>
        <taxon>Chironomidae</taxon>
        <taxon>Clunio</taxon>
    </lineage>
</organism>
<dbReference type="Proteomes" id="UP000183832">
    <property type="component" value="Unassembled WGS sequence"/>
</dbReference>
<keyword evidence="1" id="KW-0472">Membrane</keyword>
<evidence type="ECO:0000313" key="3">
    <source>
        <dbReference type="Proteomes" id="UP000183832"/>
    </source>
</evidence>
<keyword evidence="1" id="KW-1133">Transmembrane helix</keyword>
<evidence type="ECO:0000256" key="1">
    <source>
        <dbReference type="SAM" id="Phobius"/>
    </source>
</evidence>
<proteinExistence type="predicted"/>
<gene>
    <name evidence="2" type="ORF">CLUMA_CG015702</name>
</gene>
<evidence type="ECO:0000313" key="2">
    <source>
        <dbReference type="EMBL" id="CRL01916.1"/>
    </source>
</evidence>
<reference evidence="2 3" key="1">
    <citation type="submission" date="2015-04" db="EMBL/GenBank/DDBJ databases">
        <authorList>
            <person name="Syromyatnikov M.Y."/>
            <person name="Popov V.N."/>
        </authorList>
    </citation>
    <scope>NUCLEOTIDE SEQUENCE [LARGE SCALE GENOMIC DNA]</scope>
</reference>
<dbReference type="EMBL" id="CVRI01000057">
    <property type="protein sequence ID" value="CRL01916.1"/>
    <property type="molecule type" value="Genomic_DNA"/>
</dbReference>
<feature type="transmembrane region" description="Helical" evidence="1">
    <location>
        <begin position="20"/>
        <end position="41"/>
    </location>
</feature>
<dbReference type="AlphaFoldDB" id="A0A1J1IQU0"/>
<keyword evidence="3" id="KW-1185">Reference proteome</keyword>